<dbReference type="OrthoDB" id="329481at2"/>
<reference evidence="7" key="1">
    <citation type="submission" date="2017-03" db="EMBL/GenBank/DDBJ databases">
        <authorList>
            <person name="Monnet C."/>
        </authorList>
    </citation>
    <scope>NUCLEOTIDE SEQUENCE [LARGE SCALE GENOMIC DNA]</scope>
    <source>
        <strain evidence="7">SJ5-8</strain>
    </source>
</reference>
<dbReference type="GO" id="GO:0045892">
    <property type="term" value="P:negative regulation of DNA-templated transcription"/>
    <property type="evidence" value="ECO:0007669"/>
    <property type="project" value="InterPro"/>
</dbReference>
<feature type="domain" description="HTH tetR-type" evidence="5">
    <location>
        <begin position="28"/>
        <end position="88"/>
    </location>
</feature>
<organism evidence="6 7">
    <name type="scientific">Brevibacterium jeotgali</name>
    <dbReference type="NCBI Taxonomy" id="1262550"/>
    <lineage>
        <taxon>Bacteria</taxon>
        <taxon>Bacillati</taxon>
        <taxon>Actinomycetota</taxon>
        <taxon>Actinomycetes</taxon>
        <taxon>Micrococcales</taxon>
        <taxon>Brevibacteriaceae</taxon>
        <taxon>Brevibacterium</taxon>
    </lineage>
</organism>
<evidence type="ECO:0000256" key="4">
    <source>
        <dbReference type="PROSITE-ProRule" id="PRU00335"/>
    </source>
</evidence>
<dbReference type="PANTHER" id="PTHR30055:SF151">
    <property type="entry name" value="TRANSCRIPTIONAL REGULATORY PROTEIN"/>
    <property type="match status" value="1"/>
</dbReference>
<dbReference type="Pfam" id="PF00440">
    <property type="entry name" value="TetR_N"/>
    <property type="match status" value="1"/>
</dbReference>
<proteinExistence type="predicted"/>
<sequence length="270" mass="28861">MTTPPPINPAVALAWGLADGGRRGPKPSLSLADIVDSAVSIADDEGLEAVSMARVAKSLGFTTMSLYRYVASKEELLAHMQDAALGPLPADRVSAGRVSADRLSAAADQTAHSDWRSGLAAWTQAVLHQFRLHPWSVDIPVAGPPLMPRNIEWLDWCLGYLEGTPLAPLEKLSAVLLLSGYAQNEVSREAALRTGRGGHEPDANEGVDYEAALRHLVDPARLPALSAVLDEGLFTPPPNDTTADGDSFMLDFGLHRILDGIERLMDSRSG</sequence>
<dbReference type="AlphaFoldDB" id="A0A2H1L884"/>
<keyword evidence="2 4" id="KW-0238">DNA-binding</keyword>
<dbReference type="InterPro" id="IPR009057">
    <property type="entry name" value="Homeodomain-like_sf"/>
</dbReference>
<dbReference type="RefSeq" id="WP_101589999.1">
    <property type="nucleotide sequence ID" value="NZ_FXZM01000016.1"/>
</dbReference>
<dbReference type="GO" id="GO:0003700">
    <property type="term" value="F:DNA-binding transcription factor activity"/>
    <property type="evidence" value="ECO:0007669"/>
    <property type="project" value="TreeGrafter"/>
</dbReference>
<dbReference type="Gene3D" id="1.10.10.60">
    <property type="entry name" value="Homeodomain-like"/>
    <property type="match status" value="1"/>
</dbReference>
<keyword evidence="1" id="KW-0805">Transcription regulation</keyword>
<dbReference type="Pfam" id="PF02909">
    <property type="entry name" value="TetR_C_1"/>
    <property type="match status" value="1"/>
</dbReference>
<name>A0A2H1L884_9MICO</name>
<protein>
    <submittedName>
        <fullName evidence="6">Transcriptional regulator, TetR family</fullName>
    </submittedName>
</protein>
<evidence type="ECO:0000259" key="5">
    <source>
        <dbReference type="PROSITE" id="PS50977"/>
    </source>
</evidence>
<accession>A0A2H1L884</accession>
<keyword evidence="3" id="KW-0804">Transcription</keyword>
<keyword evidence="7" id="KW-1185">Reference proteome</keyword>
<dbReference type="EMBL" id="FXZM01000016">
    <property type="protein sequence ID" value="SMY13089.1"/>
    <property type="molecule type" value="Genomic_DNA"/>
</dbReference>
<evidence type="ECO:0000256" key="1">
    <source>
        <dbReference type="ARBA" id="ARBA00023015"/>
    </source>
</evidence>
<dbReference type="GO" id="GO:0000976">
    <property type="term" value="F:transcription cis-regulatory region binding"/>
    <property type="evidence" value="ECO:0007669"/>
    <property type="project" value="TreeGrafter"/>
</dbReference>
<dbReference type="InterPro" id="IPR001647">
    <property type="entry name" value="HTH_TetR"/>
</dbReference>
<dbReference type="Gene3D" id="1.10.357.10">
    <property type="entry name" value="Tetracycline Repressor, domain 2"/>
    <property type="match status" value="1"/>
</dbReference>
<dbReference type="Proteomes" id="UP000234462">
    <property type="component" value="Unassembled WGS sequence"/>
</dbReference>
<dbReference type="SUPFAM" id="SSF48498">
    <property type="entry name" value="Tetracyclin repressor-like, C-terminal domain"/>
    <property type="match status" value="1"/>
</dbReference>
<gene>
    <name evidence="6" type="ORF">BJEO58_02698</name>
</gene>
<evidence type="ECO:0000256" key="3">
    <source>
        <dbReference type="ARBA" id="ARBA00023163"/>
    </source>
</evidence>
<dbReference type="PROSITE" id="PS50977">
    <property type="entry name" value="HTH_TETR_2"/>
    <property type="match status" value="1"/>
</dbReference>
<dbReference type="SUPFAM" id="SSF46689">
    <property type="entry name" value="Homeodomain-like"/>
    <property type="match status" value="1"/>
</dbReference>
<evidence type="ECO:0000313" key="6">
    <source>
        <dbReference type="EMBL" id="SMY13089.1"/>
    </source>
</evidence>
<dbReference type="InterPro" id="IPR004111">
    <property type="entry name" value="Repressor_TetR_C"/>
</dbReference>
<dbReference type="InterPro" id="IPR050109">
    <property type="entry name" value="HTH-type_TetR-like_transc_reg"/>
</dbReference>
<dbReference type="InterPro" id="IPR036271">
    <property type="entry name" value="Tet_transcr_reg_TetR-rel_C_sf"/>
</dbReference>
<evidence type="ECO:0000256" key="2">
    <source>
        <dbReference type="ARBA" id="ARBA00023125"/>
    </source>
</evidence>
<dbReference type="PRINTS" id="PR00455">
    <property type="entry name" value="HTHTETR"/>
</dbReference>
<feature type="DNA-binding region" description="H-T-H motif" evidence="4">
    <location>
        <begin position="51"/>
        <end position="70"/>
    </location>
</feature>
<evidence type="ECO:0000313" key="7">
    <source>
        <dbReference type="Proteomes" id="UP000234462"/>
    </source>
</evidence>
<dbReference type="PANTHER" id="PTHR30055">
    <property type="entry name" value="HTH-TYPE TRANSCRIPTIONAL REGULATOR RUTR"/>
    <property type="match status" value="1"/>
</dbReference>